<dbReference type="EMBL" id="CP042467">
    <property type="protein sequence ID" value="QED27295.1"/>
    <property type="molecule type" value="Genomic_DNA"/>
</dbReference>
<reference evidence="2 3" key="1">
    <citation type="submission" date="2019-08" db="EMBL/GenBank/DDBJ databases">
        <authorList>
            <person name="Liang Q."/>
        </authorList>
    </citation>
    <scope>NUCLEOTIDE SEQUENCE [LARGE SCALE GENOMIC DNA]</scope>
    <source>
        <strain evidence="2 3">V1718</strain>
    </source>
</reference>
<dbReference type="RefSeq" id="WP_146958980.1">
    <property type="nucleotide sequence ID" value="NZ_CP042467.1"/>
</dbReference>
<evidence type="ECO:0000256" key="1">
    <source>
        <dbReference type="SAM" id="Phobius"/>
    </source>
</evidence>
<dbReference type="AlphaFoldDB" id="A0A5B8XP88"/>
<gene>
    <name evidence="2" type="ORF">FRD01_08570</name>
</gene>
<evidence type="ECO:0000313" key="3">
    <source>
        <dbReference type="Proteomes" id="UP000321595"/>
    </source>
</evidence>
<feature type="transmembrane region" description="Helical" evidence="1">
    <location>
        <begin position="21"/>
        <end position="46"/>
    </location>
</feature>
<keyword evidence="1" id="KW-1133">Transmembrane helix</keyword>
<dbReference type="Pfam" id="PF13646">
    <property type="entry name" value="HEAT_2"/>
    <property type="match status" value="1"/>
</dbReference>
<sequence length="415" mass="47037">MKLRTNISDLGLLRPLILTRGRLSTSTLIVTGIAVGGGLAAAVYILDHSTNVVLNLGLITITMMCVIVASYLQAVLVGEFTFTGDWRMQVLLGESEAGSPSVKNHGAEFTIILILAMIANLGLIELGSGGFFDRYHNEGFFEVRLRSQDAEERFRALEDLRDPMNYELWERPRVKELILHHLEDEDTKTAETAVWLVGHLGILEGREPLYKMIQNLHPASAEALHSLGKLGIHDESRELLEEVASQSDDYRIPALRGLALMASPLSYDEVLKLVRHQNEDVRIHALWALRAIGDKAGRELIHVRLKTDPSERERCALLDALKFLATKDDINWARMNFADTPKNQKCTPLIWEERNEKQHYVTFSDTVRTKFVKIVANVDSKSHQDWFQRLVNDKQEEENIRQVANEVLKMLRGEN</sequence>
<dbReference type="OrthoDB" id="5486934at2"/>
<protein>
    <recommendedName>
        <fullName evidence="4">HEAT repeat domain-containing protein</fullName>
    </recommendedName>
</protein>
<proteinExistence type="predicted"/>
<accession>A0A5B8XP88</accession>
<feature type="transmembrane region" description="Helical" evidence="1">
    <location>
        <begin position="52"/>
        <end position="78"/>
    </location>
</feature>
<organism evidence="2 3">
    <name type="scientific">Microvenator marinus</name>
    <dbReference type="NCBI Taxonomy" id="2600177"/>
    <lineage>
        <taxon>Bacteria</taxon>
        <taxon>Deltaproteobacteria</taxon>
        <taxon>Bradymonadales</taxon>
        <taxon>Microvenatoraceae</taxon>
        <taxon>Microvenator</taxon>
    </lineage>
</organism>
<dbReference type="SUPFAM" id="SSF48371">
    <property type="entry name" value="ARM repeat"/>
    <property type="match status" value="1"/>
</dbReference>
<evidence type="ECO:0008006" key="4">
    <source>
        <dbReference type="Google" id="ProtNLM"/>
    </source>
</evidence>
<dbReference type="Gene3D" id="1.25.10.10">
    <property type="entry name" value="Leucine-rich Repeat Variant"/>
    <property type="match status" value="1"/>
</dbReference>
<dbReference type="Proteomes" id="UP000321595">
    <property type="component" value="Chromosome"/>
</dbReference>
<feature type="transmembrane region" description="Helical" evidence="1">
    <location>
        <begin position="109"/>
        <end position="132"/>
    </location>
</feature>
<dbReference type="KEGG" id="bbae:FRD01_08570"/>
<keyword evidence="1" id="KW-0472">Membrane</keyword>
<name>A0A5B8XP88_9DELT</name>
<evidence type="ECO:0000313" key="2">
    <source>
        <dbReference type="EMBL" id="QED27295.1"/>
    </source>
</evidence>
<keyword evidence="3" id="KW-1185">Reference proteome</keyword>
<keyword evidence="1" id="KW-0812">Transmembrane</keyword>
<dbReference type="InterPro" id="IPR011989">
    <property type="entry name" value="ARM-like"/>
</dbReference>
<dbReference type="InterPro" id="IPR016024">
    <property type="entry name" value="ARM-type_fold"/>
</dbReference>